<sequence>MNSTDCTDSTDGRNSTNTPDLGPVAAGMARLAAGVTDASLGNPTPCPKYAVRELLAHVVGLSAAFRDAAGKEFGPSTGTDPGTVDWVLQDDWRTELPRLLDELVTAWRGPGAWEGDTQAGGIVFPAAIAGRVALNELLLHAWDLARATGQDYAPDEAGLEVSYALMAPAADDPGREAMFGPIVPVPEEAPLLDRVVGLSGRRPDWTPETATAEDD</sequence>
<proteinExistence type="predicted"/>
<protein>
    <submittedName>
        <fullName evidence="1">TIGR03086 family metal-binding protein</fullName>
    </submittedName>
</protein>
<name>A0ACC6QQC0_9ACTN</name>
<comment type="caution">
    <text evidence="1">The sequence shown here is derived from an EMBL/GenBank/DDBJ whole genome shotgun (WGS) entry which is preliminary data.</text>
</comment>
<gene>
    <name evidence="1" type="ORF">WKI58_30160</name>
</gene>
<evidence type="ECO:0000313" key="1">
    <source>
        <dbReference type="EMBL" id="MEJ8660733.1"/>
    </source>
</evidence>
<accession>A0ACC6QQC0</accession>
<keyword evidence="2" id="KW-1185">Reference proteome</keyword>
<dbReference type="EMBL" id="JBBKAI010000002">
    <property type="protein sequence ID" value="MEJ8660733.1"/>
    <property type="molecule type" value="Genomic_DNA"/>
</dbReference>
<reference evidence="1" key="1">
    <citation type="submission" date="2024-03" db="EMBL/GenBank/DDBJ databases">
        <title>Novel Streptomyces species of biotechnological and ecological value are a feature of Machair soil.</title>
        <authorList>
            <person name="Prole J.R."/>
            <person name="Goodfellow M."/>
            <person name="Allenby N."/>
            <person name="Ward A.C."/>
        </authorList>
    </citation>
    <scope>NUCLEOTIDE SEQUENCE</scope>
    <source>
        <strain evidence="1">MS1.AVA.4</strain>
    </source>
</reference>
<organism evidence="1 2">
    <name type="scientific">Streptomyces pratisoli</name>
    <dbReference type="NCBI Taxonomy" id="3139917"/>
    <lineage>
        <taxon>Bacteria</taxon>
        <taxon>Bacillati</taxon>
        <taxon>Actinomycetota</taxon>
        <taxon>Actinomycetes</taxon>
        <taxon>Kitasatosporales</taxon>
        <taxon>Streptomycetaceae</taxon>
        <taxon>Streptomyces</taxon>
    </lineage>
</organism>
<evidence type="ECO:0000313" key="2">
    <source>
        <dbReference type="Proteomes" id="UP001375539"/>
    </source>
</evidence>
<dbReference type="Proteomes" id="UP001375539">
    <property type="component" value="Unassembled WGS sequence"/>
</dbReference>